<accession>A0A193BYA4</accession>
<evidence type="ECO:0000313" key="2">
    <source>
        <dbReference type="EMBL" id="ANN17149.1"/>
    </source>
</evidence>
<evidence type="ECO:0000256" key="1">
    <source>
        <dbReference type="SAM" id="MobiDB-lite"/>
    </source>
</evidence>
<protein>
    <recommendedName>
        <fullName evidence="4">Phosphodiesterase</fullName>
    </recommendedName>
</protein>
<dbReference type="InterPro" id="IPR017850">
    <property type="entry name" value="Alkaline_phosphatase_core_sf"/>
</dbReference>
<gene>
    <name evidence="2" type="ORF">SD37_16865</name>
</gene>
<dbReference type="InterPro" id="IPR002591">
    <property type="entry name" value="Phosphodiest/P_Trfase"/>
</dbReference>
<proteinExistence type="predicted"/>
<reference evidence="2 3" key="1">
    <citation type="journal article" date="2015" name="Genome Announc.">
        <title>Draft Genome Sequence of Norvancomycin-Producing Strain Amycolatopsis orientalis CPCC200066.</title>
        <authorList>
            <person name="Lei X."/>
            <person name="Yuan F."/>
            <person name="Shi Y."/>
            <person name="Li X."/>
            <person name="Wang L."/>
            <person name="Hong B."/>
        </authorList>
    </citation>
    <scope>NUCLEOTIDE SEQUENCE [LARGE SCALE GENOMIC DNA]</scope>
    <source>
        <strain evidence="2 3">B-37</strain>
    </source>
</reference>
<dbReference type="Pfam" id="PF01663">
    <property type="entry name" value="Phosphodiest"/>
    <property type="match status" value="1"/>
</dbReference>
<dbReference type="KEGG" id="aori:SD37_16865"/>
<dbReference type="RefSeq" id="WP_044850609.1">
    <property type="nucleotide sequence ID" value="NZ_CP016174.1"/>
</dbReference>
<feature type="region of interest" description="Disordered" evidence="1">
    <location>
        <begin position="433"/>
        <end position="453"/>
    </location>
</feature>
<evidence type="ECO:0000313" key="3">
    <source>
        <dbReference type="Proteomes" id="UP000093695"/>
    </source>
</evidence>
<dbReference type="Gene3D" id="3.40.720.10">
    <property type="entry name" value="Alkaline Phosphatase, subunit A"/>
    <property type="match status" value="1"/>
</dbReference>
<sequence length="453" mass="48556">MSGTAMVVGLDGVPHWLLRKLADDGVLPETAALLPQGTLRPLSAPVPDISSTSWASFLTGTDPGTHGVYGFIDLVPGEYRTYFPQFPDLRAEPLWHAVDRSVVVNVPGTYPAPRMDGLLVSGFVAPDFGRAVYPPEWGDRLRSRGYELDVEVGDVAADPFGFLDRVDAVLSARRAAFRELLGAVDWRLAVCVITETDRVHHFLWRDLMDPASPLHQRILEFYTRVDAAVAELAERAGDGALMIVSDHGFGPAGTQFYLNSWLREAGYLALPADAASLEDLDAGTAAFALDPGRLYLNDASRYPRGRSLSAGERRNLLDELTARVLALRVGEDGTVTEGGPGLPVAEEVLDGVELYSGPCVAAAPDLVVMPAADVQIRGAWNQPGLTAASPLTGTHTRTDATFWCRGDQGEGGVHMRDVAPTVLASMGLDPLPGMEGTDVRGRIPALDGGRSHD</sequence>
<dbReference type="STRING" id="31958.SD37_16865"/>
<organism evidence="2 3">
    <name type="scientific">Amycolatopsis orientalis</name>
    <name type="common">Nocardia orientalis</name>
    <dbReference type="NCBI Taxonomy" id="31958"/>
    <lineage>
        <taxon>Bacteria</taxon>
        <taxon>Bacillati</taxon>
        <taxon>Actinomycetota</taxon>
        <taxon>Actinomycetes</taxon>
        <taxon>Pseudonocardiales</taxon>
        <taxon>Pseudonocardiaceae</taxon>
        <taxon>Amycolatopsis</taxon>
    </lineage>
</organism>
<dbReference type="SUPFAM" id="SSF53649">
    <property type="entry name" value="Alkaline phosphatase-like"/>
    <property type="match status" value="1"/>
</dbReference>
<dbReference type="EMBL" id="CP016174">
    <property type="protein sequence ID" value="ANN17149.1"/>
    <property type="molecule type" value="Genomic_DNA"/>
</dbReference>
<dbReference type="AlphaFoldDB" id="A0A193BYA4"/>
<evidence type="ECO:0008006" key="4">
    <source>
        <dbReference type="Google" id="ProtNLM"/>
    </source>
</evidence>
<dbReference type="Proteomes" id="UP000093695">
    <property type="component" value="Chromosome"/>
</dbReference>
<keyword evidence="3" id="KW-1185">Reference proteome</keyword>
<name>A0A193BYA4_AMYOR</name>